<evidence type="ECO:0000256" key="1">
    <source>
        <dbReference type="SAM" id="MobiDB-lite"/>
    </source>
</evidence>
<organism evidence="2 3">
    <name type="scientific">Solanum bulbocastanum</name>
    <name type="common">Wild potato</name>
    <dbReference type="NCBI Taxonomy" id="147425"/>
    <lineage>
        <taxon>Eukaryota</taxon>
        <taxon>Viridiplantae</taxon>
        <taxon>Streptophyta</taxon>
        <taxon>Embryophyta</taxon>
        <taxon>Tracheophyta</taxon>
        <taxon>Spermatophyta</taxon>
        <taxon>Magnoliopsida</taxon>
        <taxon>eudicotyledons</taxon>
        <taxon>Gunneridae</taxon>
        <taxon>Pentapetalae</taxon>
        <taxon>asterids</taxon>
        <taxon>lamiids</taxon>
        <taxon>Solanales</taxon>
        <taxon>Solanaceae</taxon>
        <taxon>Solanoideae</taxon>
        <taxon>Solaneae</taxon>
        <taxon>Solanum</taxon>
    </lineage>
</organism>
<dbReference type="PANTHER" id="PTHR31973:SF189">
    <property type="entry name" value="TRANSPOSASE, MUDR, PLANT, MULE TRANSPOSASE DOMAIN PROTEIN-RELATED"/>
    <property type="match status" value="1"/>
</dbReference>
<evidence type="ECO:0000313" key="3">
    <source>
        <dbReference type="Proteomes" id="UP001371456"/>
    </source>
</evidence>
<evidence type="ECO:0000313" key="2">
    <source>
        <dbReference type="EMBL" id="KAK6784302.1"/>
    </source>
</evidence>
<accession>A0AAN8Y9H5</accession>
<feature type="compositionally biased region" description="Basic and acidic residues" evidence="1">
    <location>
        <begin position="284"/>
        <end position="293"/>
    </location>
</feature>
<protein>
    <submittedName>
        <fullName evidence="2">Uncharacterized protein</fullName>
    </submittedName>
</protein>
<dbReference type="Proteomes" id="UP001371456">
    <property type="component" value="Unassembled WGS sequence"/>
</dbReference>
<feature type="compositionally biased region" description="Basic residues" evidence="1">
    <location>
        <begin position="294"/>
        <end position="307"/>
    </location>
</feature>
<proteinExistence type="predicted"/>
<dbReference type="AlphaFoldDB" id="A0AAN8Y9H5"/>
<gene>
    <name evidence="2" type="ORF">RDI58_017757</name>
</gene>
<keyword evidence="3" id="KW-1185">Reference proteome</keyword>
<dbReference type="EMBL" id="JBANQN010000007">
    <property type="protein sequence ID" value="KAK6784302.1"/>
    <property type="molecule type" value="Genomic_DNA"/>
</dbReference>
<comment type="caution">
    <text evidence="2">The sequence shown here is derived from an EMBL/GenBank/DDBJ whole genome shotgun (WGS) entry which is preliminary data.</text>
</comment>
<name>A0AAN8Y9H5_SOLBU</name>
<reference evidence="2 3" key="1">
    <citation type="submission" date="2024-02" db="EMBL/GenBank/DDBJ databases">
        <title>de novo genome assembly of Solanum bulbocastanum strain 11H21.</title>
        <authorList>
            <person name="Hosaka A.J."/>
        </authorList>
    </citation>
    <scope>NUCLEOTIDE SEQUENCE [LARGE SCALE GENOMIC DNA]</scope>
    <source>
        <tissue evidence="2">Young leaves</tissue>
    </source>
</reference>
<feature type="region of interest" description="Disordered" evidence="1">
    <location>
        <begin position="278"/>
        <end position="307"/>
    </location>
</feature>
<sequence length="307" mass="35713">MQGSFLDEYNRLEAYANEIRTTNPGSDVVINLSKYAMEQGKKILRMYICFNAMKLLERSLNLKNGDNITFMSHMQKGLLNEVENVLPLSNHRHIEANWMKRFRTGEMKKLMWWAAWCTYEEDFKDQLNALGALLEEAAKDMFKFPPQKLCRIYFDIASEEGSISSLKRKRGITEGVQQDEEVFDVNSSAPQLTQEGFESDISTPRQRYESFVPTRELESDPALRPHTIFEELKRLKMRQNQQTRFANRVITFEGDHRGVSEATDLPYLPTKVTWKGKEAMTSNHLEREREKKVGKLKTKKANGRSQI</sequence>
<dbReference type="PANTHER" id="PTHR31973">
    <property type="entry name" value="POLYPROTEIN, PUTATIVE-RELATED"/>
    <property type="match status" value="1"/>
</dbReference>